<dbReference type="InterPro" id="IPR011611">
    <property type="entry name" value="PfkB_dom"/>
</dbReference>
<dbReference type="EMBL" id="BMYK01000010">
    <property type="protein sequence ID" value="GHC88077.1"/>
    <property type="molecule type" value="Genomic_DNA"/>
</dbReference>
<evidence type="ECO:0000313" key="3">
    <source>
        <dbReference type="Proteomes" id="UP000626210"/>
    </source>
</evidence>
<feature type="domain" description="Carbohydrate kinase PfkB" evidence="1">
    <location>
        <begin position="150"/>
        <end position="244"/>
    </location>
</feature>
<dbReference type="SUPFAM" id="SSF52309">
    <property type="entry name" value="N-(deoxy)ribosyltransferase-like"/>
    <property type="match status" value="1"/>
</dbReference>
<dbReference type="RefSeq" id="WP_189688210.1">
    <property type="nucleotide sequence ID" value="NZ_BMYK01000010.1"/>
</dbReference>
<accession>A0ABQ3G3V4</accession>
<name>A0ABQ3G3V4_9BURK</name>
<dbReference type="Proteomes" id="UP000626210">
    <property type="component" value="Unassembled WGS sequence"/>
</dbReference>
<dbReference type="InterPro" id="IPR029056">
    <property type="entry name" value="Ribokinase-like"/>
</dbReference>
<evidence type="ECO:0000313" key="2">
    <source>
        <dbReference type="EMBL" id="GHC88077.1"/>
    </source>
</evidence>
<dbReference type="Gene3D" id="3.40.50.450">
    <property type="match status" value="1"/>
</dbReference>
<reference evidence="3" key="1">
    <citation type="journal article" date="2019" name="Int. J. Syst. Evol. Microbiol.">
        <title>The Global Catalogue of Microorganisms (GCM) 10K type strain sequencing project: providing services to taxonomists for standard genome sequencing and annotation.</title>
        <authorList>
            <consortium name="The Broad Institute Genomics Platform"/>
            <consortium name="The Broad Institute Genome Sequencing Center for Infectious Disease"/>
            <person name="Wu L."/>
            <person name="Ma J."/>
        </authorList>
    </citation>
    <scope>NUCLEOTIDE SEQUENCE [LARGE SCALE GENOMIC DNA]</scope>
    <source>
        <strain evidence="3">KCTC 23314</strain>
    </source>
</reference>
<comment type="caution">
    <text evidence="2">The sequence shown here is derived from an EMBL/GenBank/DDBJ whole genome shotgun (WGS) entry which is preliminary data.</text>
</comment>
<organism evidence="2 3">
    <name type="scientific">Pseudorhodoferax aquiterrae</name>
    <dbReference type="NCBI Taxonomy" id="747304"/>
    <lineage>
        <taxon>Bacteria</taxon>
        <taxon>Pseudomonadati</taxon>
        <taxon>Pseudomonadota</taxon>
        <taxon>Betaproteobacteria</taxon>
        <taxon>Burkholderiales</taxon>
        <taxon>Comamonadaceae</taxon>
    </lineage>
</organism>
<dbReference type="InterPro" id="IPR007710">
    <property type="entry name" value="Nucleoside_deoxyribTrfase"/>
</dbReference>
<evidence type="ECO:0000259" key="1">
    <source>
        <dbReference type="Pfam" id="PF00294"/>
    </source>
</evidence>
<protein>
    <recommendedName>
        <fullName evidence="1">Carbohydrate kinase PfkB domain-containing protein</fullName>
    </recommendedName>
</protein>
<dbReference type="Pfam" id="PF05014">
    <property type="entry name" value="Nuc_deoxyrib_tr"/>
    <property type="match status" value="1"/>
</dbReference>
<proteinExistence type="predicted"/>
<dbReference type="Gene3D" id="3.40.1190.20">
    <property type="match status" value="1"/>
</dbReference>
<keyword evidence="3" id="KW-1185">Reference proteome</keyword>
<sequence>MTGRISVVGGAYGEACSFPRRTLYRGSGGRAAAVLHSLGSEVAWHTLTGPELQPEFAAIAKHIGYELHAGLAEVDVWFNYRFPLGRPDIWPSEVPRHAHAGTVTADNLLVFGMLEGRPKTVAKRAVYDPQDGSSARAYGDNGSTAQELAMVVSLSEGKALTGQGDAEAIALVLLSEPTTSVVIVKCGPQGALVRTCSSAEWIRPFPTERVYKIGSGDVFSAAFAQAWLVWKQAPGEAAWFASRATAEYVNGGQDRFTIEQMGDMQAQARFAQMKARQSGARTVPDKPIYLAGPFFTAAQQWAIDEARAALQDMGFTVFSPIHEVGEGLPEDVARKDLEGLDRSLVVLALIDGLDAGTLFEIGYAVARGIPVVAVGESVAEGDLTMLLGTGCHVTDDLTTGIYAACWKMMGDA</sequence>
<gene>
    <name evidence="2" type="ORF">GCM10007320_34920</name>
</gene>
<dbReference type="Pfam" id="PF00294">
    <property type="entry name" value="PfkB"/>
    <property type="match status" value="1"/>
</dbReference>
<dbReference type="SUPFAM" id="SSF53613">
    <property type="entry name" value="Ribokinase-like"/>
    <property type="match status" value="1"/>
</dbReference>